<keyword evidence="1" id="KW-0472">Membrane</keyword>
<sequence length="189" mass="20618">MGVVQLTGSIVMTLRVYAMYGESRRVLYFLLSFMGIGAGVALWALLVNSSSSLPAAPVQGHGCIRFISQQHNIPIPSTNAPSQPKSADSHVRATRSNHDDVCADYAVAWGTQLIFDATVFVLTTWKLLRMESMGKRSLVDILLRDGAMYFAVMTTINVANIIVFIVSIPFPFTTSSPLSPVVMTADELF</sequence>
<dbReference type="OrthoDB" id="2686513at2759"/>
<dbReference type="Proteomes" id="UP000054217">
    <property type="component" value="Unassembled WGS sequence"/>
</dbReference>
<reference evidence="3" key="2">
    <citation type="submission" date="2015-01" db="EMBL/GenBank/DDBJ databases">
        <title>Evolutionary Origins and Diversification of the Mycorrhizal Mutualists.</title>
        <authorList>
            <consortium name="DOE Joint Genome Institute"/>
            <consortium name="Mycorrhizal Genomics Consortium"/>
            <person name="Kohler A."/>
            <person name="Kuo A."/>
            <person name="Nagy L.G."/>
            <person name="Floudas D."/>
            <person name="Copeland A."/>
            <person name="Barry K.W."/>
            <person name="Cichocki N."/>
            <person name="Veneault-Fourrey C."/>
            <person name="LaButti K."/>
            <person name="Lindquist E.A."/>
            <person name="Lipzen A."/>
            <person name="Lundell T."/>
            <person name="Morin E."/>
            <person name="Murat C."/>
            <person name="Riley R."/>
            <person name="Ohm R."/>
            <person name="Sun H."/>
            <person name="Tunlid A."/>
            <person name="Henrissat B."/>
            <person name="Grigoriev I.V."/>
            <person name="Hibbett D.S."/>
            <person name="Martin F."/>
        </authorList>
    </citation>
    <scope>NUCLEOTIDE SEQUENCE [LARGE SCALE GENOMIC DNA]</scope>
    <source>
        <strain evidence="3">Marx 270</strain>
    </source>
</reference>
<keyword evidence="3" id="KW-1185">Reference proteome</keyword>
<feature type="transmembrane region" description="Helical" evidence="1">
    <location>
        <begin position="149"/>
        <end position="170"/>
    </location>
</feature>
<organism evidence="2 3">
    <name type="scientific">Pisolithus tinctorius Marx 270</name>
    <dbReference type="NCBI Taxonomy" id="870435"/>
    <lineage>
        <taxon>Eukaryota</taxon>
        <taxon>Fungi</taxon>
        <taxon>Dikarya</taxon>
        <taxon>Basidiomycota</taxon>
        <taxon>Agaricomycotina</taxon>
        <taxon>Agaricomycetes</taxon>
        <taxon>Agaricomycetidae</taxon>
        <taxon>Boletales</taxon>
        <taxon>Sclerodermatineae</taxon>
        <taxon>Pisolithaceae</taxon>
        <taxon>Pisolithus</taxon>
    </lineage>
</organism>
<name>A0A0C3P0R2_PISTI</name>
<keyword evidence="1" id="KW-0812">Transmembrane</keyword>
<feature type="transmembrane region" description="Helical" evidence="1">
    <location>
        <begin position="106"/>
        <end position="128"/>
    </location>
</feature>
<proteinExistence type="predicted"/>
<accession>A0A0C3P0R2</accession>
<dbReference type="InParanoid" id="A0A0C3P0R2"/>
<keyword evidence="1" id="KW-1133">Transmembrane helix</keyword>
<protein>
    <submittedName>
        <fullName evidence="2">Uncharacterized protein</fullName>
    </submittedName>
</protein>
<dbReference type="EMBL" id="KN831991">
    <property type="protein sequence ID" value="KIO01086.1"/>
    <property type="molecule type" value="Genomic_DNA"/>
</dbReference>
<evidence type="ECO:0000313" key="3">
    <source>
        <dbReference type="Proteomes" id="UP000054217"/>
    </source>
</evidence>
<dbReference type="HOGENOM" id="CLU_1434970_0_0_1"/>
<evidence type="ECO:0000256" key="1">
    <source>
        <dbReference type="SAM" id="Phobius"/>
    </source>
</evidence>
<evidence type="ECO:0000313" key="2">
    <source>
        <dbReference type="EMBL" id="KIO01086.1"/>
    </source>
</evidence>
<reference evidence="2 3" key="1">
    <citation type="submission" date="2014-04" db="EMBL/GenBank/DDBJ databases">
        <authorList>
            <consortium name="DOE Joint Genome Institute"/>
            <person name="Kuo A."/>
            <person name="Kohler A."/>
            <person name="Costa M.D."/>
            <person name="Nagy L.G."/>
            <person name="Floudas D."/>
            <person name="Copeland A."/>
            <person name="Barry K.W."/>
            <person name="Cichocki N."/>
            <person name="Veneault-Fourrey C."/>
            <person name="LaButti K."/>
            <person name="Lindquist E.A."/>
            <person name="Lipzen A."/>
            <person name="Lundell T."/>
            <person name="Morin E."/>
            <person name="Murat C."/>
            <person name="Sun H."/>
            <person name="Tunlid A."/>
            <person name="Henrissat B."/>
            <person name="Grigoriev I.V."/>
            <person name="Hibbett D.S."/>
            <person name="Martin F."/>
            <person name="Nordberg H.P."/>
            <person name="Cantor M.N."/>
            <person name="Hua S.X."/>
        </authorList>
    </citation>
    <scope>NUCLEOTIDE SEQUENCE [LARGE SCALE GENOMIC DNA]</scope>
    <source>
        <strain evidence="2 3">Marx 270</strain>
    </source>
</reference>
<gene>
    <name evidence="2" type="ORF">M404DRAFT_29044</name>
</gene>
<dbReference type="AlphaFoldDB" id="A0A0C3P0R2"/>
<feature type="transmembrane region" description="Helical" evidence="1">
    <location>
        <begin position="26"/>
        <end position="46"/>
    </location>
</feature>